<gene>
    <name evidence="2" type="ORF">DFR67_101244</name>
</gene>
<accession>A0A318RW47</accession>
<name>A0A318RW47_WILLI</name>
<dbReference type="SUPFAM" id="SSF55729">
    <property type="entry name" value="Acyl-CoA N-acyltransferases (Nat)"/>
    <property type="match status" value="1"/>
</dbReference>
<reference evidence="2 3" key="1">
    <citation type="submission" date="2018-06" db="EMBL/GenBank/DDBJ databases">
        <title>Genomic Encyclopedia of Type Strains, Phase IV (KMG-IV): sequencing the most valuable type-strain genomes for metagenomic binning, comparative biology and taxonomic classification.</title>
        <authorList>
            <person name="Goeker M."/>
        </authorList>
    </citation>
    <scope>NUCLEOTIDE SEQUENCE [LARGE SCALE GENOMIC DNA]</scope>
    <source>
        <strain evidence="2 3">DSM 45521</strain>
    </source>
</reference>
<evidence type="ECO:0000313" key="3">
    <source>
        <dbReference type="Proteomes" id="UP000247591"/>
    </source>
</evidence>
<dbReference type="EMBL" id="QJSP01000001">
    <property type="protein sequence ID" value="PYE20853.1"/>
    <property type="molecule type" value="Genomic_DNA"/>
</dbReference>
<keyword evidence="3" id="KW-1185">Reference proteome</keyword>
<dbReference type="Pfam" id="PF13673">
    <property type="entry name" value="Acetyltransf_10"/>
    <property type="match status" value="1"/>
</dbReference>
<dbReference type="InterPro" id="IPR000182">
    <property type="entry name" value="GNAT_dom"/>
</dbReference>
<organism evidence="2 3">
    <name type="scientific">Williamsia limnetica</name>
    <dbReference type="NCBI Taxonomy" id="882452"/>
    <lineage>
        <taxon>Bacteria</taxon>
        <taxon>Bacillati</taxon>
        <taxon>Actinomycetota</taxon>
        <taxon>Actinomycetes</taxon>
        <taxon>Mycobacteriales</taxon>
        <taxon>Nocardiaceae</taxon>
        <taxon>Williamsia</taxon>
    </lineage>
</organism>
<comment type="caution">
    <text evidence="2">The sequence shown here is derived from an EMBL/GenBank/DDBJ whole genome shotgun (WGS) entry which is preliminary data.</text>
</comment>
<dbReference type="Proteomes" id="UP000247591">
    <property type="component" value="Unassembled WGS sequence"/>
</dbReference>
<dbReference type="Gene3D" id="3.40.630.30">
    <property type="match status" value="1"/>
</dbReference>
<dbReference type="PROSITE" id="PS51186">
    <property type="entry name" value="GNAT"/>
    <property type="match status" value="1"/>
</dbReference>
<protein>
    <submittedName>
        <fullName evidence="2">ElaA protein</fullName>
    </submittedName>
</protein>
<dbReference type="InterPro" id="IPR016181">
    <property type="entry name" value="Acyl_CoA_acyltransferase"/>
</dbReference>
<dbReference type="AlphaFoldDB" id="A0A318RW47"/>
<evidence type="ECO:0000313" key="2">
    <source>
        <dbReference type="EMBL" id="PYE20853.1"/>
    </source>
</evidence>
<feature type="domain" description="N-acetyltransferase" evidence="1">
    <location>
        <begin position="1"/>
        <end position="125"/>
    </location>
</feature>
<evidence type="ECO:0000259" key="1">
    <source>
        <dbReference type="PROSITE" id="PS51186"/>
    </source>
</evidence>
<dbReference type="GO" id="GO:0016747">
    <property type="term" value="F:acyltransferase activity, transferring groups other than amino-acyl groups"/>
    <property type="evidence" value="ECO:0007669"/>
    <property type="project" value="InterPro"/>
</dbReference>
<proteinExistence type="predicted"/>
<sequence length="130" mass="14191">MALRIAVFVHEQGIVDEIELDGADLLLTTDLFWMQNDDGEVTATLRVLADHDPVHIGRVATAAAARGRGYAGQLLRAALRAYPGAVEISAQSHLEKWYGRFGFARIGDNYQEAGIPHVRMLKTSGETDAT</sequence>